<accession>A0A8D8BJB4</accession>
<proteinExistence type="predicted"/>
<reference evidence="2" key="1">
    <citation type="submission" date="2021-05" db="EMBL/GenBank/DDBJ databases">
        <authorList>
            <person name="Alioto T."/>
            <person name="Alioto T."/>
            <person name="Gomez Garrido J."/>
        </authorList>
    </citation>
    <scope>NUCLEOTIDE SEQUENCE</scope>
</reference>
<name>A0A8D8BJB4_CULPI</name>
<dbReference type="AlphaFoldDB" id="A0A8D8BJB4"/>
<dbReference type="EMBL" id="HBUE01079256">
    <property type="protein sequence ID" value="CAG6476791.1"/>
    <property type="molecule type" value="Transcribed_RNA"/>
</dbReference>
<feature type="region of interest" description="Disordered" evidence="1">
    <location>
        <begin position="16"/>
        <end position="35"/>
    </location>
</feature>
<evidence type="ECO:0000313" key="2">
    <source>
        <dbReference type="EMBL" id="CAG6476791.1"/>
    </source>
</evidence>
<sequence length="99" mass="10443">MFPDGCGTISVSHLPTVRPRTTPAAGPVRAAPGTAGRACHRGDRRECRMYEDLRCLCGVLGPHPGVPVPVRGGPETDRCVAGRTECAFGVFELGLWQAG</sequence>
<protein>
    <submittedName>
        <fullName evidence="2">(northern house mosquito) hypothetical protein</fullName>
    </submittedName>
</protein>
<organism evidence="2">
    <name type="scientific">Culex pipiens</name>
    <name type="common">House mosquito</name>
    <dbReference type="NCBI Taxonomy" id="7175"/>
    <lineage>
        <taxon>Eukaryota</taxon>
        <taxon>Metazoa</taxon>
        <taxon>Ecdysozoa</taxon>
        <taxon>Arthropoda</taxon>
        <taxon>Hexapoda</taxon>
        <taxon>Insecta</taxon>
        <taxon>Pterygota</taxon>
        <taxon>Neoptera</taxon>
        <taxon>Endopterygota</taxon>
        <taxon>Diptera</taxon>
        <taxon>Nematocera</taxon>
        <taxon>Culicoidea</taxon>
        <taxon>Culicidae</taxon>
        <taxon>Culicinae</taxon>
        <taxon>Culicini</taxon>
        <taxon>Culex</taxon>
        <taxon>Culex</taxon>
    </lineage>
</organism>
<evidence type="ECO:0000256" key="1">
    <source>
        <dbReference type="SAM" id="MobiDB-lite"/>
    </source>
</evidence>